<dbReference type="Pfam" id="PF20365">
    <property type="entry name" value="DUF6660"/>
    <property type="match status" value="1"/>
</dbReference>
<dbReference type="EMBL" id="RMBX01000003">
    <property type="protein sequence ID" value="RPD41886.1"/>
    <property type="molecule type" value="Genomic_DNA"/>
</dbReference>
<evidence type="ECO:0000256" key="1">
    <source>
        <dbReference type="SAM" id="Phobius"/>
    </source>
</evidence>
<keyword evidence="3" id="KW-1185">Reference proteome</keyword>
<dbReference type="InterPro" id="IPR046601">
    <property type="entry name" value="DUF6660"/>
</dbReference>
<accession>A0A3N4MIK5</accession>
<keyword evidence="1" id="KW-1133">Transmembrane helix</keyword>
<sequence length="139" mass="15109">MVLYPYTPTKTAPFCNHLVKILYATPGGLPTFVIMKALCFLLSIWIIFCSASPCADAYARGSAGDAAVVFHEHGEEDHQDVADLCSPFCACYCCAVTTTLPASTAFFSRPQPLAVIPDSYICPPVHDFTGVPWQPPRFS</sequence>
<feature type="transmembrane region" description="Helical" evidence="1">
    <location>
        <begin position="21"/>
        <end position="48"/>
    </location>
</feature>
<gene>
    <name evidence="2" type="ORF">EG028_06910</name>
</gene>
<evidence type="ECO:0000313" key="2">
    <source>
        <dbReference type="EMBL" id="RPD41886.1"/>
    </source>
</evidence>
<keyword evidence="1" id="KW-0472">Membrane</keyword>
<comment type="caution">
    <text evidence="2">The sequence shown here is derived from an EMBL/GenBank/DDBJ whole genome shotgun (WGS) entry which is preliminary data.</text>
</comment>
<reference evidence="3" key="1">
    <citation type="submission" date="2018-11" db="EMBL/GenBank/DDBJ databases">
        <title>Chitinophaga lutea sp.nov., isolate from arsenic contaminated soil.</title>
        <authorList>
            <person name="Zong Y."/>
        </authorList>
    </citation>
    <scope>NUCLEOTIDE SEQUENCE [LARGE SCALE GENOMIC DNA]</scope>
    <source>
        <strain evidence="3">YLT18</strain>
    </source>
</reference>
<protein>
    <submittedName>
        <fullName evidence="2">Uncharacterized protein</fullName>
    </submittedName>
</protein>
<dbReference type="AlphaFoldDB" id="A0A3N4MIK5"/>
<keyword evidence="1" id="KW-0812">Transmembrane</keyword>
<proteinExistence type="predicted"/>
<name>A0A3N4MIK5_9BACT</name>
<evidence type="ECO:0000313" key="3">
    <source>
        <dbReference type="Proteomes" id="UP000279089"/>
    </source>
</evidence>
<organism evidence="2 3">
    <name type="scientific">Chitinophaga barathri</name>
    <dbReference type="NCBI Taxonomy" id="1647451"/>
    <lineage>
        <taxon>Bacteria</taxon>
        <taxon>Pseudomonadati</taxon>
        <taxon>Bacteroidota</taxon>
        <taxon>Chitinophagia</taxon>
        <taxon>Chitinophagales</taxon>
        <taxon>Chitinophagaceae</taxon>
        <taxon>Chitinophaga</taxon>
    </lineage>
</organism>
<dbReference type="Proteomes" id="UP000279089">
    <property type="component" value="Unassembled WGS sequence"/>
</dbReference>